<evidence type="ECO:0000256" key="4">
    <source>
        <dbReference type="ARBA" id="ARBA00022729"/>
    </source>
</evidence>
<dbReference type="InterPro" id="IPR041846">
    <property type="entry name" value="ENL_dom"/>
</dbReference>
<dbReference type="InterPro" id="IPR003245">
    <property type="entry name" value="Phytocyanin_dom"/>
</dbReference>
<evidence type="ECO:0000313" key="13">
    <source>
        <dbReference type="Proteomes" id="UP001634007"/>
    </source>
</evidence>
<dbReference type="Pfam" id="PF02298">
    <property type="entry name" value="Cu_bind_like"/>
    <property type="match status" value="1"/>
</dbReference>
<evidence type="ECO:0000256" key="9">
    <source>
        <dbReference type="ARBA" id="ARBA00035011"/>
    </source>
</evidence>
<keyword evidence="7" id="KW-0325">Glycoprotein</keyword>
<dbReference type="CDD" id="cd11019">
    <property type="entry name" value="OsENODL1_like"/>
    <property type="match status" value="1"/>
</dbReference>
<keyword evidence="3" id="KW-0336">GPI-anchor</keyword>
<keyword evidence="8" id="KW-0449">Lipoprotein</keyword>
<evidence type="ECO:0000256" key="1">
    <source>
        <dbReference type="ARBA" id="ARBA00004609"/>
    </source>
</evidence>
<evidence type="ECO:0000256" key="5">
    <source>
        <dbReference type="ARBA" id="ARBA00023136"/>
    </source>
</evidence>
<sequence length="257" mass="27791">MAGGLQNPTRSNSDHMPIRNRRENSRFLLAESLVCSNSSMALPMLRLDRQTKRVFQVMGVLLWVTMLVPRSEAYEFKVRDAGGWTVPSNANALNQWAEKKRFQIGDTLVFDYTAGQDSVLYVNQDDYNNCNDASPMAKYADGNTVFKFDHSGPFYFISGNKDNCQKNEKMVVIVMADRSNRTGGAVAPSPSKNNGTTPSPAPSGEESPSPPAGSVEINPTPAPVSETPAKKNGATSVFIGFTGSIGALAASTLLLAF</sequence>
<dbReference type="Proteomes" id="UP001634007">
    <property type="component" value="Unassembled WGS sequence"/>
</dbReference>
<comment type="subcellular location">
    <subcellularLocation>
        <location evidence="1">Cell membrane</location>
        <topology evidence="1">Lipid-anchor</topology>
        <topology evidence="1">GPI-anchor</topology>
    </subcellularLocation>
</comment>
<dbReference type="InterPro" id="IPR008972">
    <property type="entry name" value="Cupredoxin"/>
</dbReference>
<accession>A0ABD3KKL2</accession>
<keyword evidence="2" id="KW-1003">Cell membrane</keyword>
<organism evidence="12 13">
    <name type="scientific">Eucalyptus globulus</name>
    <name type="common">Tasmanian blue gum</name>
    <dbReference type="NCBI Taxonomy" id="34317"/>
    <lineage>
        <taxon>Eukaryota</taxon>
        <taxon>Viridiplantae</taxon>
        <taxon>Streptophyta</taxon>
        <taxon>Embryophyta</taxon>
        <taxon>Tracheophyta</taxon>
        <taxon>Spermatophyta</taxon>
        <taxon>Magnoliopsida</taxon>
        <taxon>eudicotyledons</taxon>
        <taxon>Gunneridae</taxon>
        <taxon>Pentapetalae</taxon>
        <taxon>rosids</taxon>
        <taxon>malvids</taxon>
        <taxon>Myrtales</taxon>
        <taxon>Myrtaceae</taxon>
        <taxon>Myrtoideae</taxon>
        <taxon>Eucalypteae</taxon>
        <taxon>Eucalyptus</taxon>
    </lineage>
</organism>
<dbReference type="GO" id="GO:0005886">
    <property type="term" value="C:plasma membrane"/>
    <property type="evidence" value="ECO:0007669"/>
    <property type="project" value="UniProtKB-SubCell"/>
</dbReference>
<keyword evidence="13" id="KW-1185">Reference proteome</keyword>
<evidence type="ECO:0000256" key="10">
    <source>
        <dbReference type="SAM" id="MobiDB-lite"/>
    </source>
</evidence>
<dbReference type="PANTHER" id="PTHR33021">
    <property type="entry name" value="BLUE COPPER PROTEIN"/>
    <property type="match status" value="1"/>
</dbReference>
<keyword evidence="4" id="KW-0732">Signal</keyword>
<protein>
    <recommendedName>
        <fullName evidence="11">Phytocyanin domain-containing protein</fullName>
    </recommendedName>
</protein>
<evidence type="ECO:0000256" key="7">
    <source>
        <dbReference type="ARBA" id="ARBA00023180"/>
    </source>
</evidence>
<dbReference type="FunFam" id="2.60.40.420:FF:000010">
    <property type="entry name" value="Early nodulin-like protein 1"/>
    <property type="match status" value="1"/>
</dbReference>
<reference evidence="12 13" key="1">
    <citation type="submission" date="2024-11" db="EMBL/GenBank/DDBJ databases">
        <title>Chromosome-level genome assembly of Eucalyptus globulus Labill. provides insights into its genome evolution.</title>
        <authorList>
            <person name="Li X."/>
        </authorList>
    </citation>
    <scope>NUCLEOTIDE SEQUENCE [LARGE SCALE GENOMIC DNA]</scope>
    <source>
        <strain evidence="12">CL2024</strain>
        <tissue evidence="12">Fresh tender leaves</tissue>
    </source>
</reference>
<dbReference type="SUPFAM" id="SSF49503">
    <property type="entry name" value="Cupredoxins"/>
    <property type="match status" value="1"/>
</dbReference>
<keyword evidence="6" id="KW-1015">Disulfide bond</keyword>
<dbReference type="PANTHER" id="PTHR33021:SF253">
    <property type="entry name" value="EARLY NODULIN-LIKE PROTEIN 9"/>
    <property type="match status" value="1"/>
</dbReference>
<evidence type="ECO:0000256" key="2">
    <source>
        <dbReference type="ARBA" id="ARBA00022475"/>
    </source>
</evidence>
<evidence type="ECO:0000259" key="11">
    <source>
        <dbReference type="Pfam" id="PF02298"/>
    </source>
</evidence>
<dbReference type="Gene3D" id="2.60.40.420">
    <property type="entry name" value="Cupredoxins - blue copper proteins"/>
    <property type="match status" value="1"/>
</dbReference>
<evidence type="ECO:0000256" key="8">
    <source>
        <dbReference type="ARBA" id="ARBA00023288"/>
    </source>
</evidence>
<evidence type="ECO:0000313" key="12">
    <source>
        <dbReference type="EMBL" id="KAL3736305.1"/>
    </source>
</evidence>
<gene>
    <name evidence="12" type="ORF">ACJRO7_025290</name>
</gene>
<dbReference type="GO" id="GO:0098552">
    <property type="term" value="C:side of membrane"/>
    <property type="evidence" value="ECO:0007669"/>
    <property type="project" value="UniProtKB-KW"/>
</dbReference>
<evidence type="ECO:0000256" key="6">
    <source>
        <dbReference type="ARBA" id="ARBA00023157"/>
    </source>
</evidence>
<dbReference type="AlphaFoldDB" id="A0ABD3KKL2"/>
<keyword evidence="5" id="KW-0472">Membrane</keyword>
<dbReference type="InterPro" id="IPR039391">
    <property type="entry name" value="Phytocyanin-like"/>
</dbReference>
<name>A0ABD3KKL2_EUCGL</name>
<feature type="domain" description="Phytocyanin" evidence="11">
    <location>
        <begin position="84"/>
        <end position="166"/>
    </location>
</feature>
<dbReference type="EMBL" id="JBJKBG010000006">
    <property type="protein sequence ID" value="KAL3736305.1"/>
    <property type="molecule type" value="Genomic_DNA"/>
</dbReference>
<comment type="caution">
    <text evidence="12">The sequence shown here is derived from an EMBL/GenBank/DDBJ whole genome shotgun (WGS) entry which is preliminary data.</text>
</comment>
<evidence type="ECO:0000256" key="3">
    <source>
        <dbReference type="ARBA" id="ARBA00022622"/>
    </source>
</evidence>
<proteinExistence type="inferred from homology"/>
<feature type="region of interest" description="Disordered" evidence="10">
    <location>
        <begin position="181"/>
        <end position="231"/>
    </location>
</feature>
<comment type="similarity">
    <text evidence="9">Belongs to the early nodulin-like (ENODL) family.</text>
</comment>